<dbReference type="Gene3D" id="1.25.40.20">
    <property type="entry name" value="Ankyrin repeat-containing domain"/>
    <property type="match status" value="2"/>
</dbReference>
<feature type="repeat" description="ANK" evidence="3">
    <location>
        <begin position="233"/>
        <end position="265"/>
    </location>
</feature>
<dbReference type="InterPro" id="IPR002110">
    <property type="entry name" value="Ankyrin_rpt"/>
</dbReference>
<dbReference type="PANTHER" id="PTHR24198:SF165">
    <property type="entry name" value="ANKYRIN REPEAT-CONTAINING PROTEIN-RELATED"/>
    <property type="match status" value="1"/>
</dbReference>
<feature type="repeat" description="ANK" evidence="3">
    <location>
        <begin position="142"/>
        <end position="174"/>
    </location>
</feature>
<comment type="caution">
    <text evidence="4">The sequence shown here is derived from an EMBL/GenBank/DDBJ whole genome shotgun (WGS) entry which is preliminary data.</text>
</comment>
<dbReference type="PANTHER" id="PTHR24198">
    <property type="entry name" value="ANKYRIN REPEAT AND PROTEIN KINASE DOMAIN-CONTAINING PROTEIN"/>
    <property type="match status" value="1"/>
</dbReference>
<keyword evidence="1" id="KW-0677">Repeat</keyword>
<dbReference type="PRINTS" id="PR01415">
    <property type="entry name" value="ANKYRIN"/>
</dbReference>
<dbReference type="Pfam" id="PF12796">
    <property type="entry name" value="Ank_2"/>
    <property type="match status" value="2"/>
</dbReference>
<evidence type="ECO:0000256" key="1">
    <source>
        <dbReference type="ARBA" id="ARBA00022737"/>
    </source>
</evidence>
<dbReference type="PROSITE" id="PS50297">
    <property type="entry name" value="ANK_REP_REGION"/>
    <property type="match status" value="3"/>
</dbReference>
<dbReference type="AlphaFoldDB" id="A0A2T7PWC3"/>
<keyword evidence="2 3" id="KW-0040">ANK repeat</keyword>
<evidence type="ECO:0000256" key="2">
    <source>
        <dbReference type="ARBA" id="ARBA00023043"/>
    </source>
</evidence>
<dbReference type="Proteomes" id="UP000245119">
    <property type="component" value="Linkage Group LG1"/>
</dbReference>
<dbReference type="OrthoDB" id="6222060at2759"/>
<evidence type="ECO:0000313" key="5">
    <source>
        <dbReference type="Proteomes" id="UP000245119"/>
    </source>
</evidence>
<proteinExistence type="predicted"/>
<keyword evidence="5" id="KW-1185">Reference proteome</keyword>
<dbReference type="PROSITE" id="PS50088">
    <property type="entry name" value="ANK_REPEAT"/>
    <property type="match status" value="3"/>
</dbReference>
<evidence type="ECO:0000256" key="3">
    <source>
        <dbReference type="PROSITE-ProRule" id="PRU00023"/>
    </source>
</evidence>
<evidence type="ECO:0000313" key="4">
    <source>
        <dbReference type="EMBL" id="PVD37687.1"/>
    </source>
</evidence>
<organism evidence="4 5">
    <name type="scientific">Pomacea canaliculata</name>
    <name type="common">Golden apple snail</name>
    <dbReference type="NCBI Taxonomy" id="400727"/>
    <lineage>
        <taxon>Eukaryota</taxon>
        <taxon>Metazoa</taxon>
        <taxon>Spiralia</taxon>
        <taxon>Lophotrochozoa</taxon>
        <taxon>Mollusca</taxon>
        <taxon>Gastropoda</taxon>
        <taxon>Caenogastropoda</taxon>
        <taxon>Architaenioglossa</taxon>
        <taxon>Ampullarioidea</taxon>
        <taxon>Ampullariidae</taxon>
        <taxon>Pomacea</taxon>
    </lineage>
</organism>
<dbReference type="InterPro" id="IPR036770">
    <property type="entry name" value="Ankyrin_rpt-contain_sf"/>
</dbReference>
<dbReference type="SUPFAM" id="SSF48403">
    <property type="entry name" value="Ankyrin repeat"/>
    <property type="match status" value="1"/>
</dbReference>
<gene>
    <name evidence="4" type="ORF">C0Q70_00287</name>
</gene>
<protein>
    <submittedName>
        <fullName evidence="4">Uncharacterized protein</fullName>
    </submittedName>
</protein>
<dbReference type="STRING" id="400727.A0A2T7PWC3"/>
<feature type="repeat" description="ANK" evidence="3">
    <location>
        <begin position="27"/>
        <end position="62"/>
    </location>
</feature>
<dbReference type="EMBL" id="PZQS01000001">
    <property type="protein sequence ID" value="PVD37687.1"/>
    <property type="molecule type" value="Genomic_DNA"/>
</dbReference>
<sequence length="359" mass="39566">MKHICALVDVGADVNAGQFTTLHNRRFALTPLHFALIRGTLPAASIVKVLVKSGADLSLEAARADSRVPCVTIVRECSCGICLCLGIYVFPDLLLPSHGARYDGQIKSVGTALHLAVKRSFDLSDILSEKQHRPLMKVPDGSGYLPLHSAVKNLNQKAIKILLSLGADVNAKASGNCCMLGRTALHILFNFKLVTRLHCIFCSRTLQPRHHFKKCVSLLLQQPLVDLNERDWQGRTPLHVACESGHYAFIEQLVACGANVLVEDNRGGSPLSYAACPADRTVREMLVDVLLRCGAVVSCLNTPFYRSPVRAFYSRYDVAILLKLHNRGAITPQDLSSMLCSITIPYNFEAKYCKRRTTR</sequence>
<reference evidence="4 5" key="1">
    <citation type="submission" date="2018-04" db="EMBL/GenBank/DDBJ databases">
        <title>The genome of golden apple snail Pomacea canaliculata provides insight into stress tolerance and invasive adaptation.</title>
        <authorList>
            <person name="Liu C."/>
            <person name="Liu B."/>
            <person name="Ren Y."/>
            <person name="Zhang Y."/>
            <person name="Wang H."/>
            <person name="Li S."/>
            <person name="Jiang F."/>
            <person name="Yin L."/>
            <person name="Zhang G."/>
            <person name="Qian W."/>
            <person name="Fan W."/>
        </authorList>
    </citation>
    <scope>NUCLEOTIDE SEQUENCE [LARGE SCALE GENOMIC DNA]</scope>
    <source>
        <strain evidence="4">SZHN2017</strain>
        <tissue evidence="4">Muscle</tissue>
    </source>
</reference>
<accession>A0A2T7PWC3</accession>
<dbReference type="SMART" id="SM00248">
    <property type="entry name" value="ANK"/>
    <property type="match status" value="3"/>
</dbReference>
<name>A0A2T7PWC3_POMCA</name>